<evidence type="ECO:0000256" key="1">
    <source>
        <dbReference type="ARBA" id="ARBA00022617"/>
    </source>
</evidence>
<keyword evidence="8" id="KW-1185">Reference proteome</keyword>
<organism evidence="7 8">
    <name type="scientific">Pseudomonas inefficax</name>
    <dbReference type="NCBI Taxonomy" id="2078786"/>
    <lineage>
        <taxon>Bacteria</taxon>
        <taxon>Pseudomonadati</taxon>
        <taxon>Pseudomonadota</taxon>
        <taxon>Gammaproteobacteria</taxon>
        <taxon>Pseudomonadales</taxon>
        <taxon>Pseudomonadaceae</taxon>
        <taxon>Pseudomonas</taxon>
    </lineage>
</organism>
<dbReference type="PROSITE" id="PS51007">
    <property type="entry name" value="CYTC"/>
    <property type="match status" value="1"/>
</dbReference>
<accession>A0AAQ1SUH0</accession>
<evidence type="ECO:0000256" key="2">
    <source>
        <dbReference type="ARBA" id="ARBA00022723"/>
    </source>
</evidence>
<dbReference type="AlphaFoldDB" id="A0AAQ1SUH0"/>
<evidence type="ECO:0000313" key="8">
    <source>
        <dbReference type="Proteomes" id="UP000294335"/>
    </source>
</evidence>
<feature type="domain" description="Cytochrome c" evidence="6">
    <location>
        <begin position="42"/>
        <end position="129"/>
    </location>
</feature>
<sequence length="130" mass="13977">MKKAIGVLGLSFALMPVMWANAADGPLKEVAVSAAAAGATQASHPLGKAVYNRWCGICHGRGERMPGTASLQAKYQGAIPAALEDRRDMPAQFIEFYVRNGVMIMPAFRKTEISDADLQALVEYLGRRAP</sequence>
<evidence type="ECO:0000256" key="3">
    <source>
        <dbReference type="ARBA" id="ARBA00023004"/>
    </source>
</evidence>
<dbReference type="Proteomes" id="UP000294335">
    <property type="component" value="Unassembled WGS sequence"/>
</dbReference>
<dbReference type="GO" id="GO:0009055">
    <property type="term" value="F:electron transfer activity"/>
    <property type="evidence" value="ECO:0007669"/>
    <property type="project" value="InterPro"/>
</dbReference>
<evidence type="ECO:0000256" key="5">
    <source>
        <dbReference type="SAM" id="SignalP"/>
    </source>
</evidence>
<evidence type="ECO:0000313" key="7">
    <source>
        <dbReference type="EMBL" id="SPO62085.1"/>
    </source>
</evidence>
<dbReference type="EMBL" id="OPYN01000164">
    <property type="protein sequence ID" value="SPO62085.1"/>
    <property type="molecule type" value="Genomic_DNA"/>
</dbReference>
<feature type="chain" id="PRO_5043020416" evidence="5">
    <location>
        <begin position="23"/>
        <end position="130"/>
    </location>
</feature>
<dbReference type="InterPro" id="IPR009056">
    <property type="entry name" value="Cyt_c-like_dom"/>
</dbReference>
<keyword evidence="3 4" id="KW-0408">Iron</keyword>
<proteinExistence type="predicted"/>
<comment type="caution">
    <text evidence="7">The sequence shown here is derived from an EMBL/GenBank/DDBJ whole genome shotgun (WGS) entry which is preliminary data.</text>
</comment>
<feature type="signal peptide" evidence="5">
    <location>
        <begin position="1"/>
        <end position="22"/>
    </location>
</feature>
<keyword evidence="2 4" id="KW-0479">Metal-binding</keyword>
<protein>
    <submittedName>
        <fullName evidence="7">Cytochrome c class I (Modular protein)</fullName>
    </submittedName>
</protein>
<keyword evidence="1 4" id="KW-0349">Heme</keyword>
<dbReference type="Gene3D" id="1.10.760.10">
    <property type="entry name" value="Cytochrome c-like domain"/>
    <property type="match status" value="1"/>
</dbReference>
<dbReference type="GO" id="GO:0046872">
    <property type="term" value="F:metal ion binding"/>
    <property type="evidence" value="ECO:0007669"/>
    <property type="project" value="UniProtKB-KW"/>
</dbReference>
<dbReference type="RefSeq" id="WP_205125959.1">
    <property type="nucleotide sequence ID" value="NZ_OPYN01000164.1"/>
</dbReference>
<dbReference type="InterPro" id="IPR036909">
    <property type="entry name" value="Cyt_c-like_dom_sf"/>
</dbReference>
<keyword evidence="5" id="KW-0732">Signal</keyword>
<gene>
    <name evidence="7" type="ORF">JV551A3_V1_1640161</name>
</gene>
<evidence type="ECO:0000259" key="6">
    <source>
        <dbReference type="PROSITE" id="PS51007"/>
    </source>
</evidence>
<evidence type="ECO:0000256" key="4">
    <source>
        <dbReference type="PROSITE-ProRule" id="PRU00433"/>
    </source>
</evidence>
<reference evidence="7 8" key="1">
    <citation type="submission" date="2018-02" db="EMBL/GenBank/DDBJ databases">
        <authorList>
            <person name="Dubost A."/>
        </authorList>
    </citation>
    <scope>NUCLEOTIDE SEQUENCE [LARGE SCALE GENOMIC DNA]</scope>
    <source>
        <strain evidence="8">JV551A3</strain>
    </source>
</reference>
<dbReference type="SUPFAM" id="SSF46626">
    <property type="entry name" value="Cytochrome c"/>
    <property type="match status" value="1"/>
</dbReference>
<dbReference type="Pfam" id="PF13442">
    <property type="entry name" value="Cytochrome_CBB3"/>
    <property type="match status" value="1"/>
</dbReference>
<dbReference type="GO" id="GO:0020037">
    <property type="term" value="F:heme binding"/>
    <property type="evidence" value="ECO:0007669"/>
    <property type="project" value="InterPro"/>
</dbReference>
<name>A0AAQ1SUH0_9PSED</name>